<sequence>MGCLCSFKKAREDKQGNIPDPKVAEKEKLIDDLKKQVSEGTLTVSGCNDVLTLAWEPLSMVGESEVLELGFPQLNSSICRDSRE</sequence>
<reference evidence="1 2" key="1">
    <citation type="journal article" date="2022" name="G3 (Bethesda)">
        <title>Whole-genome sequence and methylome profiling of the almond [Prunus dulcis (Mill.) D.A. Webb] cultivar 'Nonpareil'.</title>
        <authorList>
            <person name="D'Amico-Willman K.M."/>
            <person name="Ouma W.Z."/>
            <person name="Meulia T."/>
            <person name="Sideli G.M."/>
            <person name="Gradziel T.M."/>
            <person name="Fresnedo-Ramirez J."/>
        </authorList>
    </citation>
    <scope>NUCLEOTIDE SEQUENCE [LARGE SCALE GENOMIC DNA]</scope>
    <source>
        <strain evidence="1">Clone GOH B32 T37-40</strain>
    </source>
</reference>
<comment type="caution">
    <text evidence="1">The sequence shown here is derived from an EMBL/GenBank/DDBJ whole genome shotgun (WGS) entry which is preliminary data.</text>
</comment>
<evidence type="ECO:0000313" key="2">
    <source>
        <dbReference type="Proteomes" id="UP001054821"/>
    </source>
</evidence>
<proteinExistence type="predicted"/>
<protein>
    <submittedName>
        <fullName evidence="1">Uncharacterized protein</fullName>
    </submittedName>
</protein>
<dbReference type="AlphaFoldDB" id="A0AAD4ZNY8"/>
<dbReference type="Proteomes" id="UP001054821">
    <property type="component" value="Chromosome 1"/>
</dbReference>
<keyword evidence="2" id="KW-1185">Reference proteome</keyword>
<gene>
    <name evidence="1" type="ORF">L3X38_004425</name>
</gene>
<evidence type="ECO:0000313" key="1">
    <source>
        <dbReference type="EMBL" id="KAI5351534.1"/>
    </source>
</evidence>
<accession>A0AAD4ZNY8</accession>
<dbReference type="EMBL" id="JAJFAZ020000001">
    <property type="protein sequence ID" value="KAI5351534.1"/>
    <property type="molecule type" value="Genomic_DNA"/>
</dbReference>
<organism evidence="1 2">
    <name type="scientific">Prunus dulcis</name>
    <name type="common">Almond</name>
    <name type="synonym">Amygdalus dulcis</name>
    <dbReference type="NCBI Taxonomy" id="3755"/>
    <lineage>
        <taxon>Eukaryota</taxon>
        <taxon>Viridiplantae</taxon>
        <taxon>Streptophyta</taxon>
        <taxon>Embryophyta</taxon>
        <taxon>Tracheophyta</taxon>
        <taxon>Spermatophyta</taxon>
        <taxon>Magnoliopsida</taxon>
        <taxon>eudicotyledons</taxon>
        <taxon>Gunneridae</taxon>
        <taxon>Pentapetalae</taxon>
        <taxon>rosids</taxon>
        <taxon>fabids</taxon>
        <taxon>Rosales</taxon>
        <taxon>Rosaceae</taxon>
        <taxon>Amygdaloideae</taxon>
        <taxon>Amygdaleae</taxon>
        <taxon>Prunus</taxon>
    </lineage>
</organism>
<name>A0AAD4ZNY8_PRUDU</name>